<evidence type="ECO:0000256" key="5">
    <source>
        <dbReference type="ARBA" id="ARBA00023128"/>
    </source>
</evidence>
<protein>
    <recommendedName>
        <fullName evidence="7">Protein arginine methyltransferase NDUFAF7</fullName>
        <ecNumber evidence="7">2.1.1.320</ecNumber>
    </recommendedName>
</protein>
<dbReference type="OrthoDB" id="17415at2759"/>
<evidence type="ECO:0000313" key="9">
    <source>
        <dbReference type="EMBL" id="OAV92877.1"/>
    </source>
</evidence>
<evidence type="ECO:0000256" key="6">
    <source>
        <dbReference type="ARBA" id="ARBA00048612"/>
    </source>
</evidence>
<comment type="function">
    <text evidence="7">Arginine methyltransferase involved in the assembly or stability of mitochondrial NADH:ubiquinone oxidoreductase complex (complex I).</text>
</comment>
<gene>
    <name evidence="9" type="ORF">PTTG_09417</name>
</gene>
<reference evidence="10 11" key="3">
    <citation type="journal article" date="2017" name="G3 (Bethesda)">
        <title>Comparative analysis highlights variable genome content of wheat rusts and divergence of the mating loci.</title>
        <authorList>
            <person name="Cuomo C.A."/>
            <person name="Bakkeren G."/>
            <person name="Khalil H.B."/>
            <person name="Panwar V."/>
            <person name="Joly D."/>
            <person name="Linning R."/>
            <person name="Sakthikumar S."/>
            <person name="Song X."/>
            <person name="Adiconis X."/>
            <person name="Fan L."/>
            <person name="Goldberg J.M."/>
            <person name="Levin J.Z."/>
            <person name="Young S."/>
            <person name="Zeng Q."/>
            <person name="Anikster Y."/>
            <person name="Bruce M."/>
            <person name="Wang M."/>
            <person name="Yin C."/>
            <person name="McCallum B."/>
            <person name="Szabo L.J."/>
            <person name="Hulbert S."/>
            <person name="Chen X."/>
            <person name="Fellers J.P."/>
        </authorList>
    </citation>
    <scope>NUCLEOTIDE SEQUENCE</scope>
    <source>
        <strain evidence="11">Isolate 1-1 / race 1 (BBBD)</strain>
        <strain evidence="10">isolate 1-1 / race 1 (BBBD)</strain>
    </source>
</reference>
<dbReference type="VEuPathDB" id="FungiDB:PTTG_09417"/>
<accession>A0A180GJC1</accession>
<evidence type="ECO:0000256" key="4">
    <source>
        <dbReference type="ARBA" id="ARBA00022679"/>
    </source>
</evidence>
<evidence type="ECO:0000256" key="2">
    <source>
        <dbReference type="ARBA" id="ARBA00005891"/>
    </source>
</evidence>
<dbReference type="InterPro" id="IPR029063">
    <property type="entry name" value="SAM-dependent_MTases_sf"/>
</dbReference>
<keyword evidence="11" id="KW-1185">Reference proteome</keyword>
<dbReference type="InterPro" id="IPR038375">
    <property type="entry name" value="NDUFAF7_sf"/>
</dbReference>
<evidence type="ECO:0000313" key="10">
    <source>
        <dbReference type="EnsemblFungi" id="PTTG_09417-t43_1-p1"/>
    </source>
</evidence>
<comment type="catalytic activity">
    <reaction evidence="6 7">
        <text>L-arginyl-[protein] + 2 S-adenosyl-L-methionine = N(omega),N(omega)'-dimethyl-L-arginyl-[protein] + 2 S-adenosyl-L-homocysteine + 2 H(+)</text>
        <dbReference type="Rhea" id="RHEA:48108"/>
        <dbReference type="Rhea" id="RHEA-COMP:10532"/>
        <dbReference type="Rhea" id="RHEA-COMP:11992"/>
        <dbReference type="ChEBI" id="CHEBI:15378"/>
        <dbReference type="ChEBI" id="CHEBI:29965"/>
        <dbReference type="ChEBI" id="CHEBI:57856"/>
        <dbReference type="ChEBI" id="CHEBI:59789"/>
        <dbReference type="ChEBI" id="CHEBI:88221"/>
        <dbReference type="EC" id="2.1.1.320"/>
    </reaction>
</comment>
<reference evidence="9" key="1">
    <citation type="submission" date="2009-11" db="EMBL/GenBank/DDBJ databases">
        <authorList>
            <consortium name="The Broad Institute Genome Sequencing Platform"/>
            <person name="Ward D."/>
            <person name="Feldgarden M."/>
            <person name="Earl A."/>
            <person name="Young S.K."/>
            <person name="Zeng Q."/>
            <person name="Koehrsen M."/>
            <person name="Alvarado L."/>
            <person name="Berlin A."/>
            <person name="Bochicchio J."/>
            <person name="Borenstein D."/>
            <person name="Chapman S.B."/>
            <person name="Chen Z."/>
            <person name="Engels R."/>
            <person name="Freedman E."/>
            <person name="Gellesch M."/>
            <person name="Goldberg J."/>
            <person name="Griggs A."/>
            <person name="Gujja S."/>
            <person name="Heilman E."/>
            <person name="Heiman D."/>
            <person name="Hepburn T."/>
            <person name="Howarth C."/>
            <person name="Jen D."/>
            <person name="Larson L."/>
            <person name="Lewis B."/>
            <person name="Mehta T."/>
            <person name="Park D."/>
            <person name="Pearson M."/>
            <person name="Roberts A."/>
            <person name="Saif S."/>
            <person name="Shea T."/>
            <person name="Shenoy N."/>
            <person name="Sisk P."/>
            <person name="Stolte C."/>
            <person name="Sykes S."/>
            <person name="Thomson T."/>
            <person name="Walk T."/>
            <person name="White J."/>
            <person name="Yandava C."/>
            <person name="Izard J."/>
            <person name="Baranova O.V."/>
            <person name="Blanton J.M."/>
            <person name="Tanner A.C."/>
            <person name="Dewhirst F.E."/>
            <person name="Haas B."/>
            <person name="Nusbaum C."/>
            <person name="Birren B."/>
        </authorList>
    </citation>
    <scope>NUCLEOTIDE SEQUENCE [LARGE SCALE GENOMIC DNA]</scope>
    <source>
        <strain evidence="9">1-1 BBBD Race 1</strain>
    </source>
</reference>
<evidence type="ECO:0000256" key="1">
    <source>
        <dbReference type="ARBA" id="ARBA00004173"/>
    </source>
</evidence>
<reference evidence="9" key="2">
    <citation type="submission" date="2016-05" db="EMBL/GenBank/DDBJ databases">
        <title>Comparative analysis highlights variable genome content of wheat rusts and divergence of the mating loci.</title>
        <authorList>
            <person name="Cuomo C.A."/>
            <person name="Bakkeren G."/>
            <person name="Szabo L."/>
            <person name="Khalil H."/>
            <person name="Joly D."/>
            <person name="Goldberg J."/>
            <person name="Young S."/>
            <person name="Zeng Q."/>
            <person name="Fellers J."/>
        </authorList>
    </citation>
    <scope>NUCLEOTIDE SEQUENCE [LARGE SCALE GENOMIC DNA]</scope>
    <source>
        <strain evidence="9">1-1 BBBD Race 1</strain>
    </source>
</reference>
<dbReference type="EMBL" id="ADAS02000058">
    <property type="protein sequence ID" value="OAV92877.1"/>
    <property type="molecule type" value="Genomic_DNA"/>
</dbReference>
<name>A0A180GJC1_PUCT1</name>
<feature type="region of interest" description="Disordered" evidence="8">
    <location>
        <begin position="502"/>
        <end position="524"/>
    </location>
</feature>
<evidence type="ECO:0000256" key="7">
    <source>
        <dbReference type="RuleBase" id="RU364114"/>
    </source>
</evidence>
<dbReference type="EC" id="2.1.1.320" evidence="7"/>
<proteinExistence type="inferred from homology"/>
<dbReference type="Gene3D" id="3.40.50.12710">
    <property type="match status" value="1"/>
</dbReference>
<dbReference type="GO" id="GO:0005739">
    <property type="term" value="C:mitochondrion"/>
    <property type="evidence" value="ECO:0007669"/>
    <property type="project" value="UniProtKB-SubCell"/>
</dbReference>
<dbReference type="PANTHER" id="PTHR12049">
    <property type="entry name" value="PROTEIN ARGININE METHYLTRANSFERASE NDUFAF7, MITOCHONDRIAL"/>
    <property type="match status" value="1"/>
</dbReference>
<keyword evidence="4 7" id="KW-0808">Transferase</keyword>
<dbReference type="InterPro" id="IPR003788">
    <property type="entry name" value="NDUFAF7"/>
</dbReference>
<evidence type="ECO:0000256" key="8">
    <source>
        <dbReference type="SAM" id="MobiDB-lite"/>
    </source>
</evidence>
<dbReference type="SUPFAM" id="SSF53335">
    <property type="entry name" value="S-adenosyl-L-methionine-dependent methyltransferases"/>
    <property type="match status" value="1"/>
</dbReference>
<comment type="similarity">
    <text evidence="2 7">Belongs to the NDUFAF7 family.</text>
</comment>
<dbReference type="Pfam" id="PF02636">
    <property type="entry name" value="Methyltransf_28"/>
    <property type="match status" value="1"/>
</dbReference>
<comment type="subcellular location">
    <subcellularLocation>
        <location evidence="1 7">Mitochondrion</location>
    </subcellularLocation>
</comment>
<dbReference type="PANTHER" id="PTHR12049:SF5">
    <property type="entry name" value="PROTEIN ARGININE METHYLTRANSFERASE NDUFAF7 HOMOLOG, MITOCHONDRIAL"/>
    <property type="match status" value="1"/>
</dbReference>
<reference evidence="10" key="4">
    <citation type="submission" date="2025-05" db="UniProtKB">
        <authorList>
            <consortium name="EnsemblFungi"/>
        </authorList>
    </citation>
    <scope>IDENTIFICATION</scope>
    <source>
        <strain evidence="10">isolate 1-1 / race 1 (BBBD)</strain>
    </source>
</reference>
<dbReference type="Proteomes" id="UP000005240">
    <property type="component" value="Unassembled WGS sequence"/>
</dbReference>
<keyword evidence="3 7" id="KW-0489">Methyltransferase</keyword>
<evidence type="ECO:0000313" key="11">
    <source>
        <dbReference type="Proteomes" id="UP000005240"/>
    </source>
</evidence>
<sequence length="577" mass="66231">MQFHRWRLAPSRGWCPAMARLLPTSLRQLRRPPLAIRAHSSQPDRFNYIADEFSQEEPTTLTQVIAQFSDGPAIKLYDAAELARFNHPPRPSICLARDFIHDSLYNPNYGYFFNQVEIFDRAADPLQTPSSPAGQAKLADWAESFEDELYAEYFDPTSGLQHNQLRVRRQRPDEQPTQQQQQHRPPDPSHAHQRQIWHTPTELFKPWYAWSMASYIVQKHLEESKRNRQPPKELKIYEIGAGNGTLCVGILDYIKEHHGQLYEQTRYTTIELSTRLAERQRAKIRLSGHEGRARVVNRSILGLAGCAELKQGPEEPCWVLGMEVLDNLSRDVVRRDRVSGQALQSIVITDHDGDYHERFIPITPQNNPSLLAYLKLFNLHPLNHLHHSRPKVLLERLLAKYLPFRSNLTNHQFIPTNYLILLQNIFALFPNHRLILSDFSHLPNTLNDPRANRLGAPVVQTRYNGVTVPASTFLVQPGMFDIFFPTDFGELVTLYTRLRQQHQPREQAARGGRGRAAEEAPGRPDVQVAVHAQNSLLVDLLSRPAMHDKILKKSAGVGLDLDRIFAYYQNVKVLTVT</sequence>
<organism evidence="9">
    <name type="scientific">Puccinia triticina (isolate 1-1 / race 1 (BBBD))</name>
    <name type="common">Brown leaf rust fungus</name>
    <dbReference type="NCBI Taxonomy" id="630390"/>
    <lineage>
        <taxon>Eukaryota</taxon>
        <taxon>Fungi</taxon>
        <taxon>Dikarya</taxon>
        <taxon>Basidiomycota</taxon>
        <taxon>Pucciniomycotina</taxon>
        <taxon>Pucciniomycetes</taxon>
        <taxon>Pucciniales</taxon>
        <taxon>Pucciniaceae</taxon>
        <taxon>Puccinia</taxon>
    </lineage>
</organism>
<dbReference type="GO" id="GO:0035243">
    <property type="term" value="F:protein-arginine omega-N symmetric methyltransferase activity"/>
    <property type="evidence" value="ECO:0007669"/>
    <property type="project" value="UniProtKB-EC"/>
</dbReference>
<dbReference type="STRING" id="630390.A0A180GJC1"/>
<feature type="region of interest" description="Disordered" evidence="8">
    <location>
        <begin position="167"/>
        <end position="195"/>
    </location>
</feature>
<dbReference type="AlphaFoldDB" id="A0A180GJC1"/>
<dbReference type="EnsemblFungi" id="PTTG_09417-t43_1">
    <property type="protein sequence ID" value="PTTG_09417-t43_1-p1"/>
    <property type="gene ID" value="PTTG_09417"/>
</dbReference>
<dbReference type="GO" id="GO:0032259">
    <property type="term" value="P:methylation"/>
    <property type="evidence" value="ECO:0007669"/>
    <property type="project" value="UniProtKB-KW"/>
</dbReference>
<evidence type="ECO:0000256" key="3">
    <source>
        <dbReference type="ARBA" id="ARBA00022603"/>
    </source>
</evidence>
<keyword evidence="5 7" id="KW-0496">Mitochondrion</keyword>